<dbReference type="EMBL" id="CACRXK020007351">
    <property type="protein sequence ID" value="CAB4012032.1"/>
    <property type="molecule type" value="Genomic_DNA"/>
</dbReference>
<organism evidence="2 3">
    <name type="scientific">Paramuricea clavata</name>
    <name type="common">Red gorgonian</name>
    <name type="synonym">Violescent sea-whip</name>
    <dbReference type="NCBI Taxonomy" id="317549"/>
    <lineage>
        <taxon>Eukaryota</taxon>
        <taxon>Metazoa</taxon>
        <taxon>Cnidaria</taxon>
        <taxon>Anthozoa</taxon>
        <taxon>Octocorallia</taxon>
        <taxon>Malacalcyonacea</taxon>
        <taxon>Plexauridae</taxon>
        <taxon>Paramuricea</taxon>
    </lineage>
</organism>
<evidence type="ECO:0000313" key="2">
    <source>
        <dbReference type="EMBL" id="CAB4012032.1"/>
    </source>
</evidence>
<keyword evidence="3" id="KW-1185">Reference proteome</keyword>
<dbReference type="Proteomes" id="UP001152795">
    <property type="component" value="Unassembled WGS sequence"/>
</dbReference>
<dbReference type="SUPFAM" id="SSF57414">
    <property type="entry name" value="Hairpin loop containing domain-like"/>
    <property type="match status" value="1"/>
</dbReference>
<accession>A0A6S7J3K3</accession>
<sequence length="135" mass="15496">MSMVSLLFRSWLLLAVSLAQSGIETEEFGEGSSSTSQSDTTALDEDLVFYKHTFLEGYRFPHGIIQMTTVTSLIECLFQCANDVGCLAINYREDLLQENMTENCELIETIAVNWSDELLRDVRYRFYMIIQNNLQ</sequence>
<gene>
    <name evidence="2" type="ORF">PACLA_8A077547</name>
</gene>
<dbReference type="Pfam" id="PF00024">
    <property type="entry name" value="PAN_1"/>
    <property type="match status" value="1"/>
</dbReference>
<evidence type="ECO:0000259" key="1">
    <source>
        <dbReference type="Pfam" id="PF00024"/>
    </source>
</evidence>
<proteinExistence type="predicted"/>
<feature type="non-terminal residue" evidence="2">
    <location>
        <position position="135"/>
    </location>
</feature>
<dbReference type="AlphaFoldDB" id="A0A6S7J3K3"/>
<comment type="caution">
    <text evidence="2">The sequence shown here is derived from an EMBL/GenBank/DDBJ whole genome shotgun (WGS) entry which is preliminary data.</text>
</comment>
<dbReference type="InterPro" id="IPR003609">
    <property type="entry name" value="Pan_app"/>
</dbReference>
<name>A0A6S7J3K3_PARCT</name>
<reference evidence="2" key="1">
    <citation type="submission" date="2020-04" db="EMBL/GenBank/DDBJ databases">
        <authorList>
            <person name="Alioto T."/>
            <person name="Alioto T."/>
            <person name="Gomez Garrido J."/>
        </authorList>
    </citation>
    <scope>NUCLEOTIDE SEQUENCE</scope>
    <source>
        <strain evidence="2">A484AB</strain>
    </source>
</reference>
<feature type="domain" description="Apple" evidence="1">
    <location>
        <begin position="56"/>
        <end position="111"/>
    </location>
</feature>
<evidence type="ECO:0000313" key="3">
    <source>
        <dbReference type="Proteomes" id="UP001152795"/>
    </source>
</evidence>
<protein>
    <recommendedName>
        <fullName evidence="1">Apple domain-containing protein</fullName>
    </recommendedName>
</protein>